<dbReference type="Pfam" id="PF21052">
    <property type="entry name" value="EFR3_ARM"/>
    <property type="match status" value="1"/>
</dbReference>
<sequence length="820" mass="92260">MALIRCCFEPPELPEFFDSFVQKCTDPSCCCGCCSALRPRYKRLVDNIFPVNPEDGLVKSNMEKLTFYSLSSPDKLDRIGEYLYQKATKDINRKRYKLAEIAMEAMDLLLQACHAQTTLNLFVESFLRMVQKLLEDSNPNLKIMATNSFVKFANINEDTPSYHRRYDFFISKFSSMCHSDAASMRDSLRLAGIKGLQGVIRKTVSDDLVENIWEAEHMEKIVPSLLFNMQSGDLTPVEDATNVTPPALAEEVLRELVGRASFGHIRSVLKPLLTHLDRHELWVPNTFAIHTFRIVMISIQPQYSYTVVETLMQHLDSNFKSSPKTRTSLAVVLSKIIAIAAGESVGPSALDIINNLLTHLRTSVSTTSEITPEESQYQEALINALGEFANHHPDYQKIEIMLFIMNTVPDLSKKSKGDQMLQNILLKSLLKVGTQYSTVSFEKAFPASFLQPLLKMARAPHNPTRMVVMQILQALLDRHQNEQVLSSVSVKPYPALSQEPPSRSDIIFTHKYGANIMQALIDSMALSDRVDALTSSFNTAALLIVEMSCNETVQEFLLFILGIQQVATTVDTLGNVHKCSLHAVSIGLLVLISRVSGINNLLEYAQKIVDARREEASHFLPPLLEPKKQAGKTFNLALPHLAIDKMALGECLQNAGMDAQRLNTGAPYSLNQTDHPGHRHSWVESVSNQLTQRNSSADLTAYNGDVDSVSSSPGVCKKLLAPEFNFDAMKRALAEPTEAAKREQRERQMQIVRTFREGEFDDLMRRTEPKHDVIQNRLNELFNSLAVERQITQSDTKSSQLQACNEKPIYETNFPELFYY</sequence>
<name>B3N865_DROER</name>
<dbReference type="SUPFAM" id="SSF48371">
    <property type="entry name" value="ARM repeat"/>
    <property type="match status" value="1"/>
</dbReference>
<dbReference type="OrthoDB" id="19232at2759"/>
<dbReference type="KEGG" id="der:6541017"/>
<evidence type="ECO:0000313" key="3">
    <source>
        <dbReference type="Proteomes" id="UP000008711"/>
    </source>
</evidence>
<dbReference type="Gene3D" id="1.25.10.10">
    <property type="entry name" value="Leucine-rich Repeat Variant"/>
    <property type="match status" value="1"/>
</dbReference>
<reference evidence="2 3" key="1">
    <citation type="journal article" date="2007" name="Nature">
        <title>Evolution of genes and genomes on the Drosophila phylogeny.</title>
        <authorList>
            <consortium name="Drosophila 12 Genomes Consortium"/>
            <person name="Clark A.G."/>
            <person name="Eisen M.B."/>
            <person name="Smith D.R."/>
            <person name="Bergman C.M."/>
            <person name="Oliver B."/>
            <person name="Markow T.A."/>
            <person name="Kaufman T.C."/>
            <person name="Kellis M."/>
            <person name="Gelbart W."/>
            <person name="Iyer V.N."/>
            <person name="Pollard D.A."/>
            <person name="Sackton T.B."/>
            <person name="Larracuente A.M."/>
            <person name="Singh N.D."/>
            <person name="Abad J.P."/>
            <person name="Abt D.N."/>
            <person name="Adryan B."/>
            <person name="Aguade M."/>
            <person name="Akashi H."/>
            <person name="Anderson W.W."/>
            <person name="Aquadro C.F."/>
            <person name="Ardell D.H."/>
            <person name="Arguello R."/>
            <person name="Artieri C.G."/>
            <person name="Barbash D.A."/>
            <person name="Barker D."/>
            <person name="Barsanti P."/>
            <person name="Batterham P."/>
            <person name="Batzoglou S."/>
            <person name="Begun D."/>
            <person name="Bhutkar A."/>
            <person name="Blanco E."/>
            <person name="Bosak S.A."/>
            <person name="Bradley R.K."/>
            <person name="Brand A.D."/>
            <person name="Brent M.R."/>
            <person name="Brooks A.N."/>
            <person name="Brown R.H."/>
            <person name="Butlin R.K."/>
            <person name="Caggese C."/>
            <person name="Calvi B.R."/>
            <person name="Bernardo de Carvalho A."/>
            <person name="Caspi A."/>
            <person name="Castrezana S."/>
            <person name="Celniker S.E."/>
            <person name="Chang J.L."/>
            <person name="Chapple C."/>
            <person name="Chatterji S."/>
            <person name="Chinwalla A."/>
            <person name="Civetta A."/>
            <person name="Clifton S.W."/>
            <person name="Comeron J.M."/>
            <person name="Costello J.C."/>
            <person name="Coyne J.A."/>
            <person name="Daub J."/>
            <person name="David R.G."/>
            <person name="Delcher A.L."/>
            <person name="Delehaunty K."/>
            <person name="Do C.B."/>
            <person name="Ebling H."/>
            <person name="Edwards K."/>
            <person name="Eickbush T."/>
            <person name="Evans J.D."/>
            <person name="Filipski A."/>
            <person name="Findeiss S."/>
            <person name="Freyhult E."/>
            <person name="Fulton L."/>
            <person name="Fulton R."/>
            <person name="Garcia A.C."/>
            <person name="Gardiner A."/>
            <person name="Garfield D.A."/>
            <person name="Garvin B.E."/>
            <person name="Gibson G."/>
            <person name="Gilbert D."/>
            <person name="Gnerre S."/>
            <person name="Godfrey J."/>
            <person name="Good R."/>
            <person name="Gotea V."/>
            <person name="Gravely B."/>
            <person name="Greenberg A.J."/>
            <person name="Griffiths-Jones S."/>
            <person name="Gross S."/>
            <person name="Guigo R."/>
            <person name="Gustafson E.A."/>
            <person name="Haerty W."/>
            <person name="Hahn M.W."/>
            <person name="Halligan D.L."/>
            <person name="Halpern A.L."/>
            <person name="Halter G.M."/>
            <person name="Han M.V."/>
            <person name="Heger A."/>
            <person name="Hillier L."/>
            <person name="Hinrichs A.S."/>
            <person name="Holmes I."/>
            <person name="Hoskins R.A."/>
            <person name="Hubisz M.J."/>
            <person name="Hultmark D."/>
            <person name="Huntley M.A."/>
            <person name="Jaffe D.B."/>
            <person name="Jagadeeshan S."/>
            <person name="Jeck W.R."/>
            <person name="Johnson J."/>
            <person name="Jones C.D."/>
            <person name="Jordan W.C."/>
            <person name="Karpen G.H."/>
            <person name="Kataoka E."/>
            <person name="Keightley P.D."/>
            <person name="Kheradpour P."/>
            <person name="Kirkness E.F."/>
            <person name="Koerich L.B."/>
            <person name="Kristiansen K."/>
            <person name="Kudrna D."/>
            <person name="Kulathinal R.J."/>
            <person name="Kumar S."/>
            <person name="Kwok R."/>
            <person name="Lander E."/>
            <person name="Langley C.H."/>
            <person name="Lapoint R."/>
            <person name="Lazzaro B.P."/>
            <person name="Lee S.J."/>
            <person name="Levesque L."/>
            <person name="Li R."/>
            <person name="Lin C.F."/>
            <person name="Lin M.F."/>
            <person name="Lindblad-Toh K."/>
            <person name="Llopart A."/>
            <person name="Long M."/>
            <person name="Low L."/>
            <person name="Lozovsky E."/>
            <person name="Lu J."/>
            <person name="Luo M."/>
            <person name="Machado C.A."/>
            <person name="Makalowski W."/>
            <person name="Marzo M."/>
            <person name="Matsuda M."/>
            <person name="Matzkin L."/>
            <person name="McAllister B."/>
            <person name="McBride C.S."/>
            <person name="McKernan B."/>
            <person name="McKernan K."/>
            <person name="Mendez-Lago M."/>
            <person name="Minx P."/>
            <person name="Mollenhauer M.U."/>
            <person name="Montooth K."/>
            <person name="Mount S.M."/>
            <person name="Mu X."/>
            <person name="Myers E."/>
            <person name="Negre B."/>
            <person name="Newfeld S."/>
            <person name="Nielsen R."/>
            <person name="Noor M.A."/>
            <person name="O'Grady P."/>
            <person name="Pachter L."/>
            <person name="Papaceit M."/>
            <person name="Parisi M.J."/>
            <person name="Parisi M."/>
            <person name="Parts L."/>
            <person name="Pedersen J.S."/>
            <person name="Pesole G."/>
            <person name="Phillippy A.M."/>
            <person name="Ponting C.P."/>
            <person name="Pop M."/>
            <person name="Porcelli D."/>
            <person name="Powell J.R."/>
            <person name="Prohaska S."/>
            <person name="Pruitt K."/>
            <person name="Puig M."/>
            <person name="Quesneville H."/>
            <person name="Ram K.R."/>
            <person name="Rand D."/>
            <person name="Rasmussen M.D."/>
            <person name="Reed L.K."/>
            <person name="Reenan R."/>
            <person name="Reily A."/>
            <person name="Remington K.A."/>
            <person name="Rieger T.T."/>
            <person name="Ritchie M.G."/>
            <person name="Robin C."/>
            <person name="Rogers Y.H."/>
            <person name="Rohde C."/>
            <person name="Rozas J."/>
            <person name="Rubenfield M.J."/>
            <person name="Ruiz A."/>
            <person name="Russo S."/>
            <person name="Salzberg S.L."/>
            <person name="Sanchez-Gracia A."/>
            <person name="Saranga D.J."/>
            <person name="Sato H."/>
            <person name="Schaeffer S.W."/>
            <person name="Schatz M.C."/>
            <person name="Schlenke T."/>
            <person name="Schwartz R."/>
            <person name="Segarra C."/>
            <person name="Singh R.S."/>
            <person name="Sirot L."/>
            <person name="Sirota M."/>
            <person name="Sisneros N.B."/>
            <person name="Smith C.D."/>
            <person name="Smith T.F."/>
            <person name="Spieth J."/>
            <person name="Stage D.E."/>
            <person name="Stark A."/>
            <person name="Stephan W."/>
            <person name="Strausberg R.L."/>
            <person name="Strempel S."/>
            <person name="Sturgill D."/>
            <person name="Sutton G."/>
            <person name="Sutton G.G."/>
            <person name="Tao W."/>
            <person name="Teichmann S."/>
            <person name="Tobari Y.N."/>
            <person name="Tomimura Y."/>
            <person name="Tsolas J.M."/>
            <person name="Valente V.L."/>
            <person name="Venter E."/>
            <person name="Venter J.C."/>
            <person name="Vicario S."/>
            <person name="Vieira F.G."/>
            <person name="Vilella A.J."/>
            <person name="Villasante A."/>
            <person name="Walenz B."/>
            <person name="Wang J."/>
            <person name="Wasserman M."/>
            <person name="Watts T."/>
            <person name="Wilson D."/>
            <person name="Wilson R.K."/>
            <person name="Wing R.A."/>
            <person name="Wolfner M.F."/>
            <person name="Wong A."/>
            <person name="Wong G.K."/>
            <person name="Wu C.I."/>
            <person name="Wu G."/>
            <person name="Yamamoto D."/>
            <person name="Yang H.P."/>
            <person name="Yang S.P."/>
            <person name="Yorke J.A."/>
            <person name="Yoshida K."/>
            <person name="Zdobnov E."/>
            <person name="Zhang P."/>
            <person name="Zhang Y."/>
            <person name="Zimin A.V."/>
            <person name="Baldwin J."/>
            <person name="Abdouelleil A."/>
            <person name="Abdulkadir J."/>
            <person name="Abebe A."/>
            <person name="Abera B."/>
            <person name="Abreu J."/>
            <person name="Acer S.C."/>
            <person name="Aftuck L."/>
            <person name="Alexander A."/>
            <person name="An P."/>
            <person name="Anderson E."/>
            <person name="Anderson S."/>
            <person name="Arachi H."/>
            <person name="Azer M."/>
            <person name="Bachantsang P."/>
            <person name="Barry A."/>
            <person name="Bayul T."/>
            <person name="Berlin A."/>
            <person name="Bessette D."/>
            <person name="Bloom T."/>
            <person name="Blye J."/>
            <person name="Boguslavskiy L."/>
            <person name="Bonnet C."/>
            <person name="Boukhgalter B."/>
            <person name="Bourzgui I."/>
            <person name="Brown A."/>
            <person name="Cahill P."/>
            <person name="Channer S."/>
            <person name="Cheshatsang Y."/>
            <person name="Chuda L."/>
            <person name="Citroen M."/>
            <person name="Collymore A."/>
            <person name="Cooke P."/>
            <person name="Costello M."/>
            <person name="D'Aco K."/>
            <person name="Daza R."/>
            <person name="De Haan G."/>
            <person name="DeGray S."/>
            <person name="DeMaso C."/>
            <person name="Dhargay N."/>
            <person name="Dooley K."/>
            <person name="Dooley E."/>
            <person name="Doricent M."/>
            <person name="Dorje P."/>
            <person name="Dorjee K."/>
            <person name="Dupes A."/>
            <person name="Elong R."/>
            <person name="Falk J."/>
            <person name="Farina A."/>
            <person name="Faro S."/>
            <person name="Ferguson D."/>
            <person name="Fisher S."/>
            <person name="Foley C.D."/>
            <person name="Franke A."/>
            <person name="Friedrich D."/>
            <person name="Gadbois L."/>
            <person name="Gearin G."/>
            <person name="Gearin C.R."/>
            <person name="Giannoukos G."/>
            <person name="Goode T."/>
            <person name="Graham J."/>
            <person name="Grandbois E."/>
            <person name="Grewal S."/>
            <person name="Gyaltsen K."/>
            <person name="Hafez N."/>
            <person name="Hagos B."/>
            <person name="Hall J."/>
            <person name="Henson C."/>
            <person name="Hollinger A."/>
            <person name="Honan T."/>
            <person name="Huard M.D."/>
            <person name="Hughes L."/>
            <person name="Hurhula B."/>
            <person name="Husby M.E."/>
            <person name="Kamat A."/>
            <person name="Kanga B."/>
            <person name="Kashin S."/>
            <person name="Khazanovich D."/>
            <person name="Kisner P."/>
            <person name="Lance K."/>
            <person name="Lara M."/>
            <person name="Lee W."/>
            <person name="Lennon N."/>
            <person name="Letendre F."/>
            <person name="LeVine R."/>
            <person name="Lipovsky A."/>
            <person name="Liu X."/>
            <person name="Liu J."/>
            <person name="Liu S."/>
            <person name="Lokyitsang T."/>
            <person name="Lokyitsang Y."/>
            <person name="Lubonja R."/>
            <person name="Lui A."/>
            <person name="MacDonald P."/>
            <person name="Magnisalis V."/>
            <person name="Maru K."/>
            <person name="Matthews C."/>
            <person name="McCusker W."/>
            <person name="McDonough S."/>
            <person name="Mehta T."/>
            <person name="Meldrim J."/>
            <person name="Meneus L."/>
            <person name="Mihai O."/>
            <person name="Mihalev A."/>
            <person name="Mihova T."/>
            <person name="Mittelman R."/>
            <person name="Mlenga V."/>
            <person name="Montmayeur A."/>
            <person name="Mulrain L."/>
            <person name="Navidi A."/>
            <person name="Naylor J."/>
            <person name="Negash T."/>
            <person name="Nguyen T."/>
            <person name="Nguyen N."/>
            <person name="Nicol R."/>
            <person name="Norbu C."/>
            <person name="Norbu N."/>
            <person name="Novod N."/>
            <person name="O'Neill B."/>
            <person name="Osman S."/>
            <person name="Markiewicz E."/>
            <person name="Oyono O.L."/>
            <person name="Patti C."/>
            <person name="Phunkhang P."/>
            <person name="Pierre F."/>
            <person name="Priest M."/>
            <person name="Raghuraman S."/>
            <person name="Rege F."/>
            <person name="Reyes R."/>
            <person name="Rise C."/>
            <person name="Rogov P."/>
            <person name="Ross K."/>
            <person name="Ryan E."/>
            <person name="Settipalli S."/>
            <person name="Shea T."/>
            <person name="Sherpa N."/>
            <person name="Shi L."/>
            <person name="Shih D."/>
            <person name="Sparrow T."/>
            <person name="Spaulding J."/>
            <person name="Stalker J."/>
            <person name="Stange-Thomann N."/>
            <person name="Stavropoulos S."/>
            <person name="Stone C."/>
            <person name="Strader C."/>
            <person name="Tesfaye S."/>
            <person name="Thomson T."/>
            <person name="Thoulutsang Y."/>
            <person name="Thoulutsang D."/>
            <person name="Topham K."/>
            <person name="Topping I."/>
            <person name="Tsamla T."/>
            <person name="Vassiliev H."/>
            <person name="Vo A."/>
            <person name="Wangchuk T."/>
            <person name="Wangdi T."/>
            <person name="Weiand M."/>
            <person name="Wilkinson J."/>
            <person name="Wilson A."/>
            <person name="Yadav S."/>
            <person name="Young G."/>
            <person name="Yu Q."/>
            <person name="Zembek L."/>
            <person name="Zhong D."/>
            <person name="Zimmer A."/>
            <person name="Zwirko Z."/>
            <person name="Jaffe D.B."/>
            <person name="Alvarez P."/>
            <person name="Brockman W."/>
            <person name="Butler J."/>
            <person name="Chin C."/>
            <person name="Gnerre S."/>
            <person name="Grabherr M."/>
            <person name="Kleber M."/>
            <person name="Mauceli E."/>
            <person name="MacCallum I."/>
        </authorList>
    </citation>
    <scope>NUCLEOTIDE SEQUENCE [LARGE SCALE GENOMIC DNA]</scope>
    <source>
        <strain evidence="2 3">TSC#14021-0224.01</strain>
    </source>
</reference>
<keyword evidence="3" id="KW-1185">Reference proteome</keyword>
<dbReference type="InterPro" id="IPR049152">
    <property type="entry name" value="EFR3-like_ARM"/>
</dbReference>
<proteinExistence type="inferred from homology"/>
<gene>
    <name evidence="2" type="primary">Dere\GG10618</name>
    <name evidence="2" type="synonym">dere_GLEANR_10526</name>
    <name evidence="2" type="synonym">GG10618</name>
    <name evidence="2" type="ORF">Dere_GG10618</name>
</gene>
<accession>B3N865</accession>
<dbReference type="FunFam" id="1.25.10.10:FF:000422">
    <property type="entry name" value="Stambha A, isoform D"/>
    <property type="match status" value="1"/>
</dbReference>
<dbReference type="InterPro" id="IPR011989">
    <property type="entry name" value="ARM-like"/>
</dbReference>
<reference evidence="2 3" key="2">
    <citation type="journal article" date="2008" name="Bioinformatics">
        <title>Assembly reconciliation.</title>
        <authorList>
            <person name="Zimin A.V."/>
            <person name="Smith D.R."/>
            <person name="Sutton G."/>
            <person name="Yorke J.A."/>
        </authorList>
    </citation>
    <scope>NUCLEOTIDE SEQUENCE [LARGE SCALE GENOMIC DNA]</scope>
    <source>
        <strain evidence="2 3">TSC#14021-0224.01</strain>
    </source>
</reference>
<comment type="similarity">
    <text evidence="1">Belongs to the EFR3 family.</text>
</comment>
<dbReference type="PANTHER" id="PTHR12444:SF8">
    <property type="entry name" value="PROTEIN EFR3 HOMOLOG CMP44E"/>
    <property type="match status" value="1"/>
</dbReference>
<dbReference type="InterPro" id="IPR051851">
    <property type="entry name" value="EFR3_Homologs"/>
</dbReference>
<organism evidence="2 3">
    <name type="scientific">Drosophila erecta</name>
    <name type="common">Fruit fly</name>
    <dbReference type="NCBI Taxonomy" id="7220"/>
    <lineage>
        <taxon>Eukaryota</taxon>
        <taxon>Metazoa</taxon>
        <taxon>Ecdysozoa</taxon>
        <taxon>Arthropoda</taxon>
        <taxon>Hexapoda</taxon>
        <taxon>Insecta</taxon>
        <taxon>Pterygota</taxon>
        <taxon>Neoptera</taxon>
        <taxon>Endopterygota</taxon>
        <taxon>Diptera</taxon>
        <taxon>Brachycera</taxon>
        <taxon>Muscomorpha</taxon>
        <taxon>Ephydroidea</taxon>
        <taxon>Drosophilidae</taxon>
        <taxon>Drosophila</taxon>
        <taxon>Sophophora</taxon>
    </lineage>
</organism>
<evidence type="ECO:0000256" key="1">
    <source>
        <dbReference type="ARBA" id="ARBA00010216"/>
    </source>
</evidence>
<dbReference type="GO" id="GO:0072659">
    <property type="term" value="P:protein localization to plasma membrane"/>
    <property type="evidence" value="ECO:0007669"/>
    <property type="project" value="TreeGrafter"/>
</dbReference>
<dbReference type="PANTHER" id="PTHR12444">
    <property type="entry name" value="PROTEIN EFR3 HOMOLOG CMP44E"/>
    <property type="match status" value="1"/>
</dbReference>
<dbReference type="Proteomes" id="UP000008711">
    <property type="component" value="Unassembled WGS sequence"/>
</dbReference>
<dbReference type="eggNOG" id="KOG1877">
    <property type="taxonomic scope" value="Eukaryota"/>
</dbReference>
<dbReference type="GO" id="GO:0005886">
    <property type="term" value="C:plasma membrane"/>
    <property type="evidence" value="ECO:0007669"/>
    <property type="project" value="TreeGrafter"/>
</dbReference>
<dbReference type="EMBL" id="CH954177">
    <property type="protein sequence ID" value="EDV59478.2"/>
    <property type="molecule type" value="Genomic_DNA"/>
</dbReference>
<dbReference type="AlphaFoldDB" id="B3N865"/>
<dbReference type="HOGENOM" id="CLU_012674_1_0_1"/>
<evidence type="ECO:0000313" key="2">
    <source>
        <dbReference type="EMBL" id="EDV59478.2"/>
    </source>
</evidence>
<dbReference type="InterPro" id="IPR016024">
    <property type="entry name" value="ARM-type_fold"/>
</dbReference>
<protein>
    <submittedName>
        <fullName evidence="2">Uncharacterized protein, isoform B</fullName>
    </submittedName>
</protein>